<dbReference type="InterPro" id="IPR036249">
    <property type="entry name" value="Thioredoxin-like_sf"/>
</dbReference>
<dbReference type="SFLD" id="SFLDG00358">
    <property type="entry name" value="Main_(cytGST)"/>
    <property type="match status" value="1"/>
</dbReference>
<dbReference type="InterPro" id="IPR036282">
    <property type="entry name" value="Glutathione-S-Trfase_C_sf"/>
</dbReference>
<dbReference type="Pfam" id="PF02798">
    <property type="entry name" value="GST_N"/>
    <property type="match status" value="1"/>
</dbReference>
<comment type="catalytic activity">
    <reaction evidence="4">
        <text>RX + glutathione = an S-substituted glutathione + a halide anion + H(+)</text>
        <dbReference type="Rhea" id="RHEA:16437"/>
        <dbReference type="ChEBI" id="CHEBI:15378"/>
        <dbReference type="ChEBI" id="CHEBI:16042"/>
        <dbReference type="ChEBI" id="CHEBI:17792"/>
        <dbReference type="ChEBI" id="CHEBI:57925"/>
        <dbReference type="ChEBI" id="CHEBI:90779"/>
        <dbReference type="EC" id="2.5.1.18"/>
    </reaction>
</comment>
<feature type="domain" description="GST N-terminal" evidence="5">
    <location>
        <begin position="1"/>
        <end position="82"/>
    </location>
</feature>
<dbReference type="GO" id="GO:0006749">
    <property type="term" value="P:glutathione metabolic process"/>
    <property type="evidence" value="ECO:0007669"/>
    <property type="project" value="TreeGrafter"/>
</dbReference>
<dbReference type="GO" id="GO:0043295">
    <property type="term" value="F:glutathione binding"/>
    <property type="evidence" value="ECO:0007669"/>
    <property type="project" value="TreeGrafter"/>
</dbReference>
<dbReference type="PROSITE" id="PS50404">
    <property type="entry name" value="GST_NTER"/>
    <property type="match status" value="1"/>
</dbReference>
<dbReference type="Pfam" id="PF00043">
    <property type="entry name" value="GST_C"/>
    <property type="match status" value="1"/>
</dbReference>
<dbReference type="GO" id="GO:0004364">
    <property type="term" value="F:glutathione transferase activity"/>
    <property type="evidence" value="ECO:0007669"/>
    <property type="project" value="UniProtKB-EC"/>
</dbReference>
<gene>
    <name evidence="7" type="ORF">HYDPIDRAFT_93610</name>
</gene>
<dbReference type="FunFam" id="1.20.1050.10:FF:000004">
    <property type="entry name" value="Glutathione S-transferase F2"/>
    <property type="match status" value="1"/>
</dbReference>
<dbReference type="HOGENOM" id="CLU_011226_5_1_1"/>
<name>A0A0C9VAZ3_9AGAM</name>
<dbReference type="FunFam" id="3.40.30.10:FF:000016">
    <property type="entry name" value="Glutathione S-transferase F2"/>
    <property type="match status" value="1"/>
</dbReference>
<dbReference type="InterPro" id="IPR004045">
    <property type="entry name" value="Glutathione_S-Trfase_N"/>
</dbReference>
<evidence type="ECO:0000313" key="7">
    <source>
        <dbReference type="EMBL" id="KIJ62829.1"/>
    </source>
</evidence>
<evidence type="ECO:0000256" key="4">
    <source>
        <dbReference type="ARBA" id="ARBA00047960"/>
    </source>
</evidence>
<dbReference type="OrthoDB" id="249703at2759"/>
<keyword evidence="8" id="KW-1185">Reference proteome</keyword>
<dbReference type="AlphaFoldDB" id="A0A0C9VAZ3"/>
<evidence type="ECO:0000256" key="3">
    <source>
        <dbReference type="ARBA" id="ARBA00022679"/>
    </source>
</evidence>
<evidence type="ECO:0000256" key="2">
    <source>
        <dbReference type="ARBA" id="ARBA00012452"/>
    </source>
</evidence>
<evidence type="ECO:0000259" key="6">
    <source>
        <dbReference type="PROSITE" id="PS50405"/>
    </source>
</evidence>
<proteinExistence type="inferred from homology"/>
<dbReference type="SUPFAM" id="SSF47616">
    <property type="entry name" value="GST C-terminal domain-like"/>
    <property type="match status" value="1"/>
</dbReference>
<evidence type="ECO:0000259" key="5">
    <source>
        <dbReference type="PROSITE" id="PS50404"/>
    </source>
</evidence>
<dbReference type="Gene3D" id="1.20.1050.10">
    <property type="match status" value="1"/>
</dbReference>
<accession>A0A0C9VAZ3</accession>
<dbReference type="SFLD" id="SFLDS00019">
    <property type="entry name" value="Glutathione_Transferase_(cytos"/>
    <property type="match status" value="1"/>
</dbReference>
<sequence length="217" mass="24786">MVPKIYGSTVAICARRVLFVCHELNILYEVIRVYIANDDHKKPAHLEKQPFGQIPYIDDDGFILFKSRAICRYLVRKYGHQGTPDLLSTDIQQEALFEQAASIESFNYDPNASGIAIKRFFRPIRGIATNEARVQEYVENLGEKLDAYDVVLSKQKYLAGDNATLADIFHVPYGMMVIKAGFGDVFEKRANVWRWLNELRNRPGWLAVEALDTPQSN</sequence>
<dbReference type="Gene3D" id="3.40.30.10">
    <property type="entry name" value="Glutaredoxin"/>
    <property type="match status" value="1"/>
</dbReference>
<keyword evidence="3" id="KW-0808">Transferase</keyword>
<dbReference type="EC" id="2.5.1.18" evidence="2"/>
<dbReference type="SUPFAM" id="SSF52833">
    <property type="entry name" value="Thioredoxin-like"/>
    <property type="match status" value="1"/>
</dbReference>
<dbReference type="GO" id="GO:0009636">
    <property type="term" value="P:response to toxic substance"/>
    <property type="evidence" value="ECO:0007669"/>
    <property type="project" value="UniProtKB-ARBA"/>
</dbReference>
<organism evidence="7 8">
    <name type="scientific">Hydnomerulius pinastri MD-312</name>
    <dbReference type="NCBI Taxonomy" id="994086"/>
    <lineage>
        <taxon>Eukaryota</taxon>
        <taxon>Fungi</taxon>
        <taxon>Dikarya</taxon>
        <taxon>Basidiomycota</taxon>
        <taxon>Agaricomycotina</taxon>
        <taxon>Agaricomycetes</taxon>
        <taxon>Agaricomycetidae</taxon>
        <taxon>Boletales</taxon>
        <taxon>Boletales incertae sedis</taxon>
        <taxon>Leucogyrophana</taxon>
    </lineage>
</organism>
<dbReference type="PROSITE" id="PS50405">
    <property type="entry name" value="GST_CTER"/>
    <property type="match status" value="1"/>
</dbReference>
<evidence type="ECO:0000313" key="8">
    <source>
        <dbReference type="Proteomes" id="UP000053820"/>
    </source>
</evidence>
<dbReference type="PANTHER" id="PTHR43900">
    <property type="entry name" value="GLUTATHIONE S-TRANSFERASE RHO"/>
    <property type="match status" value="1"/>
</dbReference>
<dbReference type="InterPro" id="IPR040079">
    <property type="entry name" value="Glutathione_S-Trfase"/>
</dbReference>
<comment type="similarity">
    <text evidence="1">Belongs to the GST superfamily. Phi family.</text>
</comment>
<evidence type="ECO:0000256" key="1">
    <source>
        <dbReference type="ARBA" id="ARBA00010128"/>
    </source>
</evidence>
<dbReference type="PANTHER" id="PTHR43900:SF3">
    <property type="entry name" value="GLUTATHIONE S-TRANSFERASE RHO"/>
    <property type="match status" value="1"/>
</dbReference>
<reference evidence="7 8" key="1">
    <citation type="submission" date="2014-04" db="EMBL/GenBank/DDBJ databases">
        <title>Evolutionary Origins and Diversification of the Mycorrhizal Mutualists.</title>
        <authorList>
            <consortium name="DOE Joint Genome Institute"/>
            <consortium name="Mycorrhizal Genomics Consortium"/>
            <person name="Kohler A."/>
            <person name="Kuo A."/>
            <person name="Nagy L.G."/>
            <person name="Floudas D."/>
            <person name="Copeland A."/>
            <person name="Barry K.W."/>
            <person name="Cichocki N."/>
            <person name="Veneault-Fourrey C."/>
            <person name="LaButti K."/>
            <person name="Lindquist E.A."/>
            <person name="Lipzen A."/>
            <person name="Lundell T."/>
            <person name="Morin E."/>
            <person name="Murat C."/>
            <person name="Riley R."/>
            <person name="Ohm R."/>
            <person name="Sun H."/>
            <person name="Tunlid A."/>
            <person name="Henrissat B."/>
            <person name="Grigoriev I.V."/>
            <person name="Hibbett D.S."/>
            <person name="Martin F."/>
        </authorList>
    </citation>
    <scope>NUCLEOTIDE SEQUENCE [LARGE SCALE GENOMIC DNA]</scope>
    <source>
        <strain evidence="7 8">MD-312</strain>
    </source>
</reference>
<dbReference type="Proteomes" id="UP000053820">
    <property type="component" value="Unassembled WGS sequence"/>
</dbReference>
<dbReference type="InterPro" id="IPR004046">
    <property type="entry name" value="GST_C"/>
</dbReference>
<feature type="domain" description="GST C-terminal" evidence="6">
    <location>
        <begin position="90"/>
        <end position="217"/>
    </location>
</feature>
<dbReference type="GO" id="GO:0005737">
    <property type="term" value="C:cytoplasm"/>
    <property type="evidence" value="ECO:0007669"/>
    <property type="project" value="TreeGrafter"/>
</dbReference>
<dbReference type="InterPro" id="IPR010987">
    <property type="entry name" value="Glutathione-S-Trfase_C-like"/>
</dbReference>
<dbReference type="EMBL" id="KN839853">
    <property type="protein sequence ID" value="KIJ62829.1"/>
    <property type="molecule type" value="Genomic_DNA"/>
</dbReference>
<protein>
    <recommendedName>
        <fullName evidence="2">glutathione transferase</fullName>
        <ecNumber evidence="2">2.5.1.18</ecNumber>
    </recommendedName>
</protein>